<keyword evidence="1" id="KW-1185">Reference proteome</keyword>
<sequence length="169" mass="19406">MEIGSSSGYLNGSILPLLDLGLEFYKWLIPMRLNGRSNSWSDIEEIFIAPDLTWLSVVFYALPNSRGQGLSAFVLELQNALMGHSSHSLYLFLQVFKHFFFTVKSLVITPVHDDFYRVFLQLAELLRKMLSSFLNSFRWFHQRSQRVALVAGKGRPQYSAKKAHTVICK</sequence>
<name>A0A6J1B0R8_9ROSI</name>
<dbReference type="GeneID" id="110423107"/>
<gene>
    <name evidence="2" type="primary">LOC110423107</name>
</gene>
<protein>
    <submittedName>
        <fullName evidence="2">Uncharacterized protein LOC110423107</fullName>
    </submittedName>
</protein>
<accession>A0A6J1B0R8</accession>
<dbReference type="RefSeq" id="XP_021292912.1">
    <property type="nucleotide sequence ID" value="XM_021437237.1"/>
</dbReference>
<proteinExistence type="predicted"/>
<organism evidence="1 2">
    <name type="scientific">Herrania umbratica</name>
    <dbReference type="NCBI Taxonomy" id="108875"/>
    <lineage>
        <taxon>Eukaryota</taxon>
        <taxon>Viridiplantae</taxon>
        <taxon>Streptophyta</taxon>
        <taxon>Embryophyta</taxon>
        <taxon>Tracheophyta</taxon>
        <taxon>Spermatophyta</taxon>
        <taxon>Magnoliopsida</taxon>
        <taxon>eudicotyledons</taxon>
        <taxon>Gunneridae</taxon>
        <taxon>Pentapetalae</taxon>
        <taxon>rosids</taxon>
        <taxon>malvids</taxon>
        <taxon>Malvales</taxon>
        <taxon>Malvaceae</taxon>
        <taxon>Byttnerioideae</taxon>
        <taxon>Herrania</taxon>
    </lineage>
</organism>
<dbReference type="Proteomes" id="UP000504621">
    <property type="component" value="Unplaced"/>
</dbReference>
<evidence type="ECO:0000313" key="1">
    <source>
        <dbReference type="Proteomes" id="UP000504621"/>
    </source>
</evidence>
<dbReference type="AlphaFoldDB" id="A0A6J1B0R8"/>
<evidence type="ECO:0000313" key="2">
    <source>
        <dbReference type="RefSeq" id="XP_021292912.1"/>
    </source>
</evidence>
<reference evidence="2" key="1">
    <citation type="submission" date="2025-08" db="UniProtKB">
        <authorList>
            <consortium name="RefSeq"/>
        </authorList>
    </citation>
    <scope>IDENTIFICATION</scope>
    <source>
        <tissue evidence="2">Leaf</tissue>
    </source>
</reference>